<evidence type="ECO:0000313" key="4">
    <source>
        <dbReference type="Proteomes" id="UP000305517"/>
    </source>
</evidence>
<dbReference type="OrthoDB" id="596403at2"/>
<organism evidence="3 4">
    <name type="scientific">Hymenobacter jeollabukensis</name>
    <dbReference type="NCBI Taxonomy" id="2025313"/>
    <lineage>
        <taxon>Bacteria</taxon>
        <taxon>Pseudomonadati</taxon>
        <taxon>Bacteroidota</taxon>
        <taxon>Cytophagia</taxon>
        <taxon>Cytophagales</taxon>
        <taxon>Hymenobacteraceae</taxon>
        <taxon>Hymenobacter</taxon>
    </lineage>
</organism>
<protein>
    <submittedName>
        <fullName evidence="3">AsmA family protein</fullName>
    </submittedName>
</protein>
<evidence type="ECO:0000313" key="3">
    <source>
        <dbReference type="EMBL" id="TLM95074.1"/>
    </source>
</evidence>
<proteinExistence type="predicted"/>
<evidence type="ECO:0000256" key="1">
    <source>
        <dbReference type="SAM" id="MobiDB-lite"/>
    </source>
</evidence>
<name>A0A5R8WUJ5_9BACT</name>
<sequence length="1029" mass="111229">MRKFFLGLLIFLVVLVAAVALAPVLFKDKLKAALDKQLAQKLAARVEYQPDNVSVSLLRTFPDLDLSIEELRVIGKDSFARDTLAYLPRLDVGLDLMSVISGNEIKINSVNLERPDIHARVLKSGRANWDIVLSDSALATKGVDTTASPKIAIKGWKIEDGHIRYEDLTIPFGMELRGVNHTGSGDFAEDVFDMKSNTTAKALSMVYDGTTYVDKKKLTADVTMGMDLAKMNFTFKDNQMRLNDFPFSFQGQIGLPNETDITYDLTFKALETDFKNILSLVPGVFTKDFQNIETAGKVAFDGYFKGVQNDVKMPGYGVNLVVTNGRFKYPDLPQAATNINVDMKVDNPSGFTNNVMVDVKKFHLDLGKNPVDGNVRIDGLEPMKVDGRVKANVDLAEATKVYPVPDMVLRGLLFVDATAKGTYSKTQMPVTRAALRLTNGYVKAKAFPAPIENLTVNGTVVNTTGQVNDTRIDIPQFRMLLDGEPLEGRLAAQNIAKPIFDANVKGVIDLTKMTKIFPLEGMTVTGRLSGNVAAKGSMADIEAERYQNIVASGTVNAQNVTYKSADLPQGVRVTQATASFNNASITLQDMTGFVGSSDVQASGVISNYMGYLFTPGQPLRGTLTVNSKRFNVNEWMVEPDGQASAGAKKATQAPTTAAADGVLQIPKFFDLKLNADVDQVIYDNLKLDNLKGALTVKDEAVNMNGLTFNTLGGQFATNGSYNSRDLQHPKFNFGLNIKNLNFQNAFAAFPSVKKLLPLAQQVEGIFGTNFTLSGEMGQDMMPNYSTLTGKGLFEVVRAAVGTSPVFAKISNLTQLQELKNFAVNNKDVAAEMLNGNLIVKPFDFTVGQIKATVGGSSNVGGTVDYVMALDVPTGKVGNALNAKLTQLTGVQDIKGTERVTMGLKIGGSITNPDVRLTTAGTKAQAKDLAKSLVTSVVQSKVDDAKLKLAAKAQVAQDSARKELEKKQLELQAKAAQEIEKRRLEAEAKLKQKAKEGLGNLFGKPKKTPTPTQTPTPAPTPADTAKAGGN</sequence>
<accession>A0A5R8WUJ5</accession>
<evidence type="ECO:0000259" key="2">
    <source>
        <dbReference type="Pfam" id="PF05170"/>
    </source>
</evidence>
<comment type="caution">
    <text evidence="3">The sequence shown here is derived from an EMBL/GenBank/DDBJ whole genome shotgun (WGS) entry which is preliminary data.</text>
</comment>
<feature type="region of interest" description="Disordered" evidence="1">
    <location>
        <begin position="989"/>
        <end position="1029"/>
    </location>
</feature>
<dbReference type="Proteomes" id="UP000305517">
    <property type="component" value="Unassembled WGS sequence"/>
</dbReference>
<dbReference type="GO" id="GO:0005886">
    <property type="term" value="C:plasma membrane"/>
    <property type="evidence" value="ECO:0007669"/>
    <property type="project" value="TreeGrafter"/>
</dbReference>
<reference evidence="3 4" key="1">
    <citation type="submission" date="2019-05" db="EMBL/GenBank/DDBJ databases">
        <title>Hymenobacter edaphi sp. nov., isolated from abandoned arsenic-contaminated farmland soil.</title>
        <authorList>
            <person name="Nie L."/>
        </authorList>
    </citation>
    <scope>NUCLEOTIDE SEQUENCE [LARGE SCALE GENOMIC DNA]</scope>
    <source>
        <strain evidence="3 4">1-3-3-8</strain>
    </source>
</reference>
<dbReference type="AlphaFoldDB" id="A0A5R8WUJ5"/>
<dbReference type="PANTHER" id="PTHR30441:SF8">
    <property type="entry name" value="DUF748 DOMAIN-CONTAINING PROTEIN"/>
    <property type="match status" value="1"/>
</dbReference>
<dbReference type="InterPro" id="IPR007844">
    <property type="entry name" value="AsmA"/>
</dbReference>
<dbReference type="PANTHER" id="PTHR30441">
    <property type="entry name" value="DUF748 DOMAIN-CONTAINING PROTEIN"/>
    <property type="match status" value="1"/>
</dbReference>
<feature type="domain" description="AsmA" evidence="2">
    <location>
        <begin position="4"/>
        <end position="168"/>
    </location>
</feature>
<dbReference type="InterPro" id="IPR052894">
    <property type="entry name" value="AsmA-related"/>
</dbReference>
<dbReference type="Pfam" id="PF05170">
    <property type="entry name" value="AsmA"/>
    <property type="match status" value="1"/>
</dbReference>
<feature type="compositionally biased region" description="Low complexity" evidence="1">
    <location>
        <begin position="1020"/>
        <end position="1029"/>
    </location>
</feature>
<keyword evidence="4" id="KW-1185">Reference proteome</keyword>
<dbReference type="EMBL" id="VAJM01000002">
    <property type="protein sequence ID" value="TLM95074.1"/>
    <property type="molecule type" value="Genomic_DNA"/>
</dbReference>
<dbReference type="GO" id="GO:0090313">
    <property type="term" value="P:regulation of protein targeting to membrane"/>
    <property type="evidence" value="ECO:0007669"/>
    <property type="project" value="TreeGrafter"/>
</dbReference>
<dbReference type="RefSeq" id="WP_138075552.1">
    <property type="nucleotide sequence ID" value="NZ_VAJM01000002.1"/>
</dbReference>
<gene>
    <name evidence="3" type="ORF">FDY95_04550</name>
</gene>